<dbReference type="GO" id="GO:0016491">
    <property type="term" value="F:oxidoreductase activity"/>
    <property type="evidence" value="ECO:0007669"/>
    <property type="project" value="InterPro"/>
</dbReference>
<accession>A0A7V6A216</accession>
<dbReference type="InterPro" id="IPR036188">
    <property type="entry name" value="FAD/NAD-bd_sf"/>
</dbReference>
<dbReference type="AlphaFoldDB" id="A0A7V6A216"/>
<proteinExistence type="predicted"/>
<evidence type="ECO:0000313" key="2">
    <source>
        <dbReference type="EMBL" id="HHS28760.1"/>
    </source>
</evidence>
<organism evidence="2">
    <name type="scientific">Desulfobacca acetoxidans</name>
    <dbReference type="NCBI Taxonomy" id="60893"/>
    <lineage>
        <taxon>Bacteria</taxon>
        <taxon>Pseudomonadati</taxon>
        <taxon>Thermodesulfobacteriota</taxon>
        <taxon>Desulfobaccia</taxon>
        <taxon>Desulfobaccales</taxon>
        <taxon>Desulfobaccaceae</taxon>
        <taxon>Desulfobacca</taxon>
    </lineage>
</organism>
<dbReference type="InterPro" id="IPR002937">
    <property type="entry name" value="Amino_oxidase"/>
</dbReference>
<reference evidence="2" key="1">
    <citation type="journal article" date="2020" name="mSystems">
        <title>Genome- and Community-Level Interaction Insights into Carbon Utilization and Element Cycling Functions of Hydrothermarchaeota in Hydrothermal Sediment.</title>
        <authorList>
            <person name="Zhou Z."/>
            <person name="Liu Y."/>
            <person name="Xu W."/>
            <person name="Pan J."/>
            <person name="Luo Z.H."/>
            <person name="Li M."/>
        </authorList>
    </citation>
    <scope>NUCLEOTIDE SEQUENCE [LARGE SCALE GENOMIC DNA]</scope>
    <source>
        <strain evidence="2">SpSt-767</strain>
    </source>
</reference>
<dbReference type="EMBL" id="DTGR01000050">
    <property type="protein sequence ID" value="HHS28760.1"/>
    <property type="molecule type" value="Genomic_DNA"/>
</dbReference>
<dbReference type="Gene3D" id="1.10.405.10">
    <property type="entry name" value="Guanine Nucleotide Dissociation Inhibitor, domain 1"/>
    <property type="match status" value="1"/>
</dbReference>
<comment type="caution">
    <text evidence="2">The sequence shown here is derived from an EMBL/GenBank/DDBJ whole genome shotgun (WGS) entry which is preliminary data.</text>
</comment>
<dbReference type="Gene3D" id="3.90.660.10">
    <property type="match status" value="1"/>
</dbReference>
<dbReference type="Pfam" id="PF01593">
    <property type="entry name" value="Amino_oxidase"/>
    <property type="match status" value="1"/>
</dbReference>
<dbReference type="Gene3D" id="3.50.50.60">
    <property type="entry name" value="FAD/NAD(P)-binding domain"/>
    <property type="match status" value="1"/>
</dbReference>
<dbReference type="SUPFAM" id="SSF51905">
    <property type="entry name" value="FAD/NAD(P)-binding domain"/>
    <property type="match status" value="1"/>
</dbReference>
<gene>
    <name evidence="2" type="ORF">ENV52_03545</name>
</gene>
<sequence length="484" mass="52944">MMTRQRTVKVLPWGGDEPQACHESLQPQARRNVSWPDRPEVRVEVAVVGAGLSGLAAACHLQDREVLVLEAGEQPGGVCLAGSFRGVPYPAGSAYFYNDPAGLTGEAWFRDLGIKGEDALVASPASALYDRGRWYPDCFSPAGIKNLPLAPGVRDKLVRFVGEVAEQEAKWNPLASPFMTHPEWDKYSLHHYLETIWHFPPEVTAFFDPYCRSCLGAGPKEISAWAGLYFLISEFSATSRIAAFPEGNARLAQALTASLAQPVKVRHTVMGLKTHSDGVHLLVWDGAAQEPRRLEAGVVILATGKFVTQHLLPQDCDWDPISFEAFRYSSYVVAALCGNLSTEAPGFETWVAGEPAFSDFIITPRSASPGSPRVMVVFAPQPYPGGRKPLLAKTPEQQGEDILAAVGRHFPHIAAEVEEIHLYRFGHAQVVPYPGFLHFLKGRFSPQEGRLILANSDLEGLPCIEAAIAQGQKAARRARFVLRS</sequence>
<dbReference type="InterPro" id="IPR050464">
    <property type="entry name" value="Zeta_carotene_desat/Oxidored"/>
</dbReference>
<name>A0A7V6A216_9BACT</name>
<protein>
    <recommendedName>
        <fullName evidence="1">Amine oxidase domain-containing protein</fullName>
    </recommendedName>
</protein>
<evidence type="ECO:0000259" key="1">
    <source>
        <dbReference type="Pfam" id="PF01593"/>
    </source>
</evidence>
<feature type="domain" description="Amine oxidase" evidence="1">
    <location>
        <begin position="52"/>
        <end position="477"/>
    </location>
</feature>
<dbReference type="PANTHER" id="PTHR42923">
    <property type="entry name" value="PROTOPORPHYRINOGEN OXIDASE"/>
    <property type="match status" value="1"/>
</dbReference>